<feature type="transmembrane region" description="Helical" evidence="8">
    <location>
        <begin position="327"/>
        <end position="353"/>
    </location>
</feature>
<dbReference type="InParanoid" id="D8Q1W9"/>
<name>D8Q1W9_SCHCM</name>
<dbReference type="HOGENOM" id="CLU_029002_1_2_1"/>
<dbReference type="PANTHER" id="PTHR22726">
    <property type="entry name" value="METALLOENDOPEPTIDASE OMA1"/>
    <property type="match status" value="1"/>
</dbReference>
<evidence type="ECO:0000256" key="7">
    <source>
        <dbReference type="SAM" id="MobiDB-lite"/>
    </source>
</evidence>
<dbReference type="Pfam" id="PF01435">
    <property type="entry name" value="Peptidase_M48"/>
    <property type="match status" value="1"/>
</dbReference>
<dbReference type="PANTHER" id="PTHR22726:SF1">
    <property type="entry name" value="METALLOENDOPEPTIDASE OMA1, MITOCHONDRIAL"/>
    <property type="match status" value="1"/>
</dbReference>
<dbReference type="GeneID" id="9591031"/>
<keyword evidence="5" id="KW-0862">Zinc</keyword>
<evidence type="ECO:0000256" key="6">
    <source>
        <dbReference type="ARBA" id="ARBA00023049"/>
    </source>
</evidence>
<dbReference type="FunCoup" id="D8Q1W9">
    <property type="interactions" value="118"/>
</dbReference>
<dbReference type="OMA" id="RFNCYSE"/>
<dbReference type="InterPro" id="IPR051156">
    <property type="entry name" value="Mito/Outer_Membr_Metalloprot"/>
</dbReference>
<gene>
    <name evidence="10" type="ORF">SCHCODRAFT_67604</name>
</gene>
<evidence type="ECO:0000259" key="9">
    <source>
        <dbReference type="Pfam" id="PF01435"/>
    </source>
</evidence>
<keyword evidence="11" id="KW-1185">Reference proteome</keyword>
<dbReference type="EMBL" id="GL377305">
    <property type="protein sequence ID" value="EFI98578.1"/>
    <property type="molecule type" value="Genomic_DNA"/>
</dbReference>
<feature type="compositionally biased region" description="Basic and acidic residues" evidence="7">
    <location>
        <begin position="73"/>
        <end position="96"/>
    </location>
</feature>
<keyword evidence="2" id="KW-0645">Protease</keyword>
<sequence>MLGRLPLRRAASTLIANATSPSRRIAVPPGRICCCCRTFYSSPRRWSEQKPPVDADKKNDGGKDESSSAEQTSRSDDSSRSQENAETKENPGKSESGEAPPPEQGPDPKQVPTVVIINVRKAARFWLFSALGVGALGFAYYFNHLDRVPETGRIRFINVKPETEEKLAKVMRDTAYAQFKNKILPADHPLASQIRGIVSRILDANQLGRLRDQPLSDGVSLDDWSGSTGNSTGNKDGELWNPDLVEADPYAATSSTPSSDKAPGEWDVIVVNDKRFVNAYADIGLVVIGTGFLPICQNEQGLAAVLSHEIAHVVARHRAENMSTSSLYWGVGAYTIAFFGLIGLLASLVPWGLGVFSEIPHSIGQEFEADIIGLKLMAKACYDPRASPEMLKRLAKIEEDVQKKLHRHDHVQTHPLAMERAKMLEPLLGKGYETMATNPDCADALSKFQEAAATLKND</sequence>
<proteinExistence type="predicted"/>
<feature type="compositionally biased region" description="Polar residues" evidence="7">
    <location>
        <begin position="225"/>
        <end position="234"/>
    </location>
</feature>
<evidence type="ECO:0000313" key="10">
    <source>
        <dbReference type="EMBL" id="EFI98578.1"/>
    </source>
</evidence>
<feature type="region of interest" description="Disordered" evidence="7">
    <location>
        <begin position="44"/>
        <end position="110"/>
    </location>
</feature>
<evidence type="ECO:0000256" key="1">
    <source>
        <dbReference type="ARBA" id="ARBA00001947"/>
    </source>
</evidence>
<dbReference type="RefSeq" id="XP_003033481.1">
    <property type="nucleotide sequence ID" value="XM_003033435.1"/>
</dbReference>
<dbReference type="OrthoDB" id="7464992at2759"/>
<reference evidence="10 11" key="1">
    <citation type="journal article" date="2010" name="Nat. Biotechnol.">
        <title>Genome sequence of the model mushroom Schizophyllum commune.</title>
        <authorList>
            <person name="Ohm R.A."/>
            <person name="de Jong J.F."/>
            <person name="Lugones L.G."/>
            <person name="Aerts A."/>
            <person name="Kothe E."/>
            <person name="Stajich J.E."/>
            <person name="de Vries R.P."/>
            <person name="Record E."/>
            <person name="Levasseur A."/>
            <person name="Baker S.E."/>
            <person name="Bartholomew K.A."/>
            <person name="Coutinho P.M."/>
            <person name="Erdmann S."/>
            <person name="Fowler T.J."/>
            <person name="Gathman A.C."/>
            <person name="Lombard V."/>
            <person name="Henrissat B."/>
            <person name="Knabe N."/>
            <person name="Kuees U."/>
            <person name="Lilly W.W."/>
            <person name="Lindquist E."/>
            <person name="Lucas S."/>
            <person name="Magnuson J.K."/>
            <person name="Piumi F."/>
            <person name="Raudaskoski M."/>
            <person name="Salamov A."/>
            <person name="Schmutz J."/>
            <person name="Schwarze F.W.M.R."/>
            <person name="vanKuyk P.A."/>
            <person name="Horton J.S."/>
            <person name="Grigoriev I.V."/>
            <person name="Woesten H.A.B."/>
        </authorList>
    </citation>
    <scope>NUCLEOTIDE SEQUENCE [LARGE SCALE GENOMIC DNA]</scope>
    <source>
        <strain evidence="11">H4-8 / FGSC 9210</strain>
    </source>
</reference>
<dbReference type="Gene3D" id="3.30.2010.10">
    <property type="entry name" value="Metalloproteases ('zincins'), catalytic domain"/>
    <property type="match status" value="1"/>
</dbReference>
<feature type="region of interest" description="Disordered" evidence="7">
    <location>
        <begin position="213"/>
        <end position="240"/>
    </location>
</feature>
<keyword evidence="8" id="KW-1133">Transmembrane helix</keyword>
<evidence type="ECO:0000256" key="3">
    <source>
        <dbReference type="ARBA" id="ARBA00022723"/>
    </source>
</evidence>
<accession>D8Q1W9</accession>
<evidence type="ECO:0000256" key="4">
    <source>
        <dbReference type="ARBA" id="ARBA00022801"/>
    </source>
</evidence>
<dbReference type="CDD" id="cd07331">
    <property type="entry name" value="M48C_Oma1_like"/>
    <property type="match status" value="1"/>
</dbReference>
<dbReference type="Proteomes" id="UP000007431">
    <property type="component" value="Unassembled WGS sequence"/>
</dbReference>
<keyword evidence="3" id="KW-0479">Metal-binding</keyword>
<keyword evidence="8" id="KW-0472">Membrane</keyword>
<feature type="compositionally biased region" description="Basic and acidic residues" evidence="7">
    <location>
        <begin position="45"/>
        <end position="66"/>
    </location>
</feature>
<evidence type="ECO:0000313" key="11">
    <source>
        <dbReference type="Proteomes" id="UP000007431"/>
    </source>
</evidence>
<feature type="transmembrane region" description="Helical" evidence="8">
    <location>
        <begin position="125"/>
        <end position="142"/>
    </location>
</feature>
<dbReference type="STRING" id="578458.D8Q1W9"/>
<dbReference type="InterPro" id="IPR001915">
    <property type="entry name" value="Peptidase_M48"/>
</dbReference>
<keyword evidence="8" id="KW-0812">Transmembrane</keyword>
<dbReference type="GO" id="GO:0004222">
    <property type="term" value="F:metalloendopeptidase activity"/>
    <property type="evidence" value="ECO:0007669"/>
    <property type="project" value="InterPro"/>
</dbReference>
<keyword evidence="4" id="KW-0378">Hydrolase</keyword>
<dbReference type="GO" id="GO:0051603">
    <property type="term" value="P:proteolysis involved in protein catabolic process"/>
    <property type="evidence" value="ECO:0007669"/>
    <property type="project" value="TreeGrafter"/>
</dbReference>
<keyword evidence="6" id="KW-0482">Metalloprotease</keyword>
<dbReference type="GO" id="GO:0016020">
    <property type="term" value="C:membrane"/>
    <property type="evidence" value="ECO:0007669"/>
    <property type="project" value="TreeGrafter"/>
</dbReference>
<evidence type="ECO:0000256" key="8">
    <source>
        <dbReference type="SAM" id="Phobius"/>
    </source>
</evidence>
<dbReference type="AlphaFoldDB" id="D8Q1W9"/>
<comment type="cofactor">
    <cofactor evidence="1">
        <name>Zn(2+)</name>
        <dbReference type="ChEBI" id="CHEBI:29105"/>
    </cofactor>
</comment>
<protein>
    <recommendedName>
        <fullName evidence="9">Peptidase M48 domain-containing protein</fullName>
    </recommendedName>
</protein>
<dbReference type="VEuPathDB" id="FungiDB:SCHCODRAFT_067604"/>
<dbReference type="KEGG" id="scm:SCHCO_067604"/>
<feature type="domain" description="Peptidase M48" evidence="9">
    <location>
        <begin position="263"/>
        <end position="425"/>
    </location>
</feature>
<organism evidence="11">
    <name type="scientific">Schizophyllum commune (strain H4-8 / FGSC 9210)</name>
    <name type="common">Split gill fungus</name>
    <dbReference type="NCBI Taxonomy" id="578458"/>
    <lineage>
        <taxon>Eukaryota</taxon>
        <taxon>Fungi</taxon>
        <taxon>Dikarya</taxon>
        <taxon>Basidiomycota</taxon>
        <taxon>Agaricomycotina</taxon>
        <taxon>Agaricomycetes</taxon>
        <taxon>Agaricomycetidae</taxon>
        <taxon>Agaricales</taxon>
        <taxon>Schizophyllaceae</taxon>
        <taxon>Schizophyllum</taxon>
    </lineage>
</organism>
<evidence type="ECO:0000256" key="5">
    <source>
        <dbReference type="ARBA" id="ARBA00022833"/>
    </source>
</evidence>
<dbReference type="GO" id="GO:0046872">
    <property type="term" value="F:metal ion binding"/>
    <property type="evidence" value="ECO:0007669"/>
    <property type="project" value="UniProtKB-KW"/>
</dbReference>
<dbReference type="eggNOG" id="KOG2661">
    <property type="taxonomic scope" value="Eukaryota"/>
</dbReference>
<evidence type="ECO:0000256" key="2">
    <source>
        <dbReference type="ARBA" id="ARBA00022670"/>
    </source>
</evidence>